<feature type="domain" description="HTH asnC-type" evidence="4">
    <location>
        <begin position="20"/>
        <end position="89"/>
    </location>
</feature>
<dbReference type="GO" id="GO:0043200">
    <property type="term" value="P:response to amino acid"/>
    <property type="evidence" value="ECO:0007669"/>
    <property type="project" value="TreeGrafter"/>
</dbReference>
<keyword evidence="3" id="KW-0804">Transcription</keyword>
<dbReference type="CDD" id="cd00090">
    <property type="entry name" value="HTH_ARSR"/>
    <property type="match status" value="1"/>
</dbReference>
<dbReference type="Proteomes" id="UP000294662">
    <property type="component" value="Unassembled WGS sequence"/>
</dbReference>
<dbReference type="InterPro" id="IPR036390">
    <property type="entry name" value="WH_DNA-bd_sf"/>
</dbReference>
<comment type="caution">
    <text evidence="5">The sequence shown here is derived from an EMBL/GenBank/DDBJ whole genome shotgun (WGS) entry which is preliminary data.</text>
</comment>
<dbReference type="EMBL" id="SMFP01000006">
    <property type="protein sequence ID" value="TDE37904.1"/>
    <property type="molecule type" value="Genomic_DNA"/>
</dbReference>
<dbReference type="PANTHER" id="PTHR30154:SF17">
    <property type="entry name" value="DNA-BINDING TRANSCRIPTIONAL ACTIVATOR DECR"/>
    <property type="match status" value="1"/>
</dbReference>
<accession>A0A4R5ET02</accession>
<dbReference type="Gene3D" id="1.10.10.10">
    <property type="entry name" value="Winged helix-like DNA-binding domain superfamily/Winged helix DNA-binding domain"/>
    <property type="match status" value="1"/>
</dbReference>
<dbReference type="InterPro" id="IPR011008">
    <property type="entry name" value="Dimeric_a/b-barrel"/>
</dbReference>
<keyword evidence="1" id="KW-0805">Transcription regulation</keyword>
<dbReference type="PRINTS" id="PR00033">
    <property type="entry name" value="HTHASNC"/>
</dbReference>
<name>A0A4R5ET02_9RHOB</name>
<evidence type="ECO:0000256" key="2">
    <source>
        <dbReference type="ARBA" id="ARBA00023125"/>
    </source>
</evidence>
<dbReference type="PROSITE" id="PS00519">
    <property type="entry name" value="HTH_ASNC_1"/>
    <property type="match status" value="1"/>
</dbReference>
<protein>
    <submittedName>
        <fullName evidence="5">Lrp/AsnC family transcriptional regulator</fullName>
    </submittedName>
</protein>
<evidence type="ECO:0000313" key="5">
    <source>
        <dbReference type="EMBL" id="TDE37904.1"/>
    </source>
</evidence>
<sequence length="171" mass="19350">MIAPRKPRNTDKKPAESSGFDDIDRRILELLQADADQPVNQIAEAVGLTPTPCWRRIKRLEEAGVIRGRVAVVDHERANVGMTVFIGITASRHEMNWLNSFRSLIDEIPEIVEAYRLTGSTDYILKVVVPDISTYDTVYKKMIDKLDFSQINSSISMEELKLTTAVPTKYL</sequence>
<evidence type="ECO:0000256" key="1">
    <source>
        <dbReference type="ARBA" id="ARBA00023015"/>
    </source>
</evidence>
<dbReference type="SMART" id="SM00344">
    <property type="entry name" value="HTH_ASNC"/>
    <property type="match status" value="1"/>
</dbReference>
<evidence type="ECO:0000256" key="3">
    <source>
        <dbReference type="ARBA" id="ARBA00023163"/>
    </source>
</evidence>
<dbReference type="InterPro" id="IPR011991">
    <property type="entry name" value="ArsR-like_HTH"/>
</dbReference>
<gene>
    <name evidence="5" type="ORF">E1B25_10780</name>
</gene>
<dbReference type="SUPFAM" id="SSF46785">
    <property type="entry name" value="Winged helix' DNA-binding domain"/>
    <property type="match status" value="1"/>
</dbReference>
<dbReference type="PANTHER" id="PTHR30154">
    <property type="entry name" value="LEUCINE-RESPONSIVE REGULATORY PROTEIN"/>
    <property type="match status" value="1"/>
</dbReference>
<dbReference type="PROSITE" id="PS50956">
    <property type="entry name" value="HTH_ASNC_2"/>
    <property type="match status" value="1"/>
</dbReference>
<evidence type="ECO:0000313" key="6">
    <source>
        <dbReference type="Proteomes" id="UP000294662"/>
    </source>
</evidence>
<evidence type="ECO:0000259" key="4">
    <source>
        <dbReference type="PROSITE" id="PS50956"/>
    </source>
</evidence>
<dbReference type="GO" id="GO:0005829">
    <property type="term" value="C:cytosol"/>
    <property type="evidence" value="ECO:0007669"/>
    <property type="project" value="TreeGrafter"/>
</dbReference>
<dbReference type="Pfam" id="PF01037">
    <property type="entry name" value="AsnC_trans_reg"/>
    <property type="match status" value="1"/>
</dbReference>
<dbReference type="GO" id="GO:0043565">
    <property type="term" value="F:sequence-specific DNA binding"/>
    <property type="evidence" value="ECO:0007669"/>
    <property type="project" value="InterPro"/>
</dbReference>
<keyword evidence="2" id="KW-0238">DNA-binding</keyword>
<proteinExistence type="predicted"/>
<dbReference type="SUPFAM" id="SSF54909">
    <property type="entry name" value="Dimeric alpha+beta barrel"/>
    <property type="match status" value="1"/>
</dbReference>
<dbReference type="RefSeq" id="WP_132829162.1">
    <property type="nucleotide sequence ID" value="NZ_SMFP01000006.1"/>
</dbReference>
<dbReference type="InterPro" id="IPR000485">
    <property type="entry name" value="AsnC-type_HTH_dom"/>
</dbReference>
<reference evidence="5 6" key="1">
    <citation type="submission" date="2019-03" db="EMBL/GenBank/DDBJ databases">
        <authorList>
            <person name="Zhang S."/>
        </authorList>
    </citation>
    <scope>NUCLEOTIDE SEQUENCE [LARGE SCALE GENOMIC DNA]</scope>
    <source>
        <strain evidence="5 6">S4J41</strain>
    </source>
</reference>
<dbReference type="Pfam" id="PF13412">
    <property type="entry name" value="HTH_24"/>
    <property type="match status" value="1"/>
</dbReference>
<organism evidence="5 6">
    <name type="scientific">Antarcticimicrobium sediminis</name>
    <dbReference type="NCBI Taxonomy" id="2546227"/>
    <lineage>
        <taxon>Bacteria</taxon>
        <taxon>Pseudomonadati</taxon>
        <taxon>Pseudomonadota</taxon>
        <taxon>Alphaproteobacteria</taxon>
        <taxon>Rhodobacterales</taxon>
        <taxon>Paracoccaceae</taxon>
        <taxon>Antarcticimicrobium</taxon>
    </lineage>
</organism>
<dbReference type="Gene3D" id="3.30.70.920">
    <property type="match status" value="1"/>
</dbReference>
<dbReference type="AlphaFoldDB" id="A0A4R5ET02"/>
<dbReference type="OrthoDB" id="7847328at2"/>
<dbReference type="InterPro" id="IPR019885">
    <property type="entry name" value="Tscrpt_reg_HTH_AsnC-type_CS"/>
</dbReference>
<dbReference type="GO" id="GO:0006355">
    <property type="term" value="P:regulation of DNA-templated transcription"/>
    <property type="evidence" value="ECO:0007669"/>
    <property type="project" value="UniProtKB-ARBA"/>
</dbReference>
<keyword evidence="6" id="KW-1185">Reference proteome</keyword>
<dbReference type="InterPro" id="IPR019888">
    <property type="entry name" value="Tscrpt_reg_AsnC-like"/>
</dbReference>
<dbReference type="InterPro" id="IPR036388">
    <property type="entry name" value="WH-like_DNA-bd_sf"/>
</dbReference>
<dbReference type="InterPro" id="IPR019887">
    <property type="entry name" value="Tscrpt_reg_AsnC/Lrp_C"/>
</dbReference>